<dbReference type="InterPro" id="IPR058163">
    <property type="entry name" value="LysR-type_TF_proteobact-type"/>
</dbReference>
<organism evidence="6 7">
    <name type="scientific">Ramlibacter rhizophilus</name>
    <dbReference type="NCBI Taxonomy" id="1781167"/>
    <lineage>
        <taxon>Bacteria</taxon>
        <taxon>Pseudomonadati</taxon>
        <taxon>Pseudomonadota</taxon>
        <taxon>Betaproteobacteria</taxon>
        <taxon>Burkholderiales</taxon>
        <taxon>Comamonadaceae</taxon>
        <taxon>Ramlibacter</taxon>
    </lineage>
</organism>
<proteinExistence type="inferred from homology"/>
<dbReference type="PROSITE" id="PS50931">
    <property type="entry name" value="HTH_LYSR"/>
    <property type="match status" value="1"/>
</dbReference>
<dbReference type="Gene3D" id="1.10.10.10">
    <property type="entry name" value="Winged helix-like DNA-binding domain superfamily/Winged helix DNA-binding domain"/>
    <property type="match status" value="1"/>
</dbReference>
<protein>
    <submittedName>
        <fullName evidence="6">LysR family transcriptional regulator</fullName>
    </submittedName>
</protein>
<dbReference type="CDD" id="cd08422">
    <property type="entry name" value="PBP2_CrgA_like"/>
    <property type="match status" value="1"/>
</dbReference>
<dbReference type="InterPro" id="IPR005119">
    <property type="entry name" value="LysR_subst-bd"/>
</dbReference>
<sequence length="302" mass="34058">MRDDRLLEMRVFKAVCETGGFTSAASLLGVSQPFVSQSIHNLERRLGVQLLHRSTRKQRLTGEGTVYLASCRRLLEEVEQAEDQVRSDEPAGDLRVSAPLAFGMDQVVPQLPAFLEKYPRINLHLSLSDALVNLLEENFDVAIRMGRLHDSSLTSRRLCKLQRVVVAAPAYVARHGAPVTPRGLDRHNCLMWQSPMERLNRWPFVMQGEREEISVRGNFRSSDGPTLYQLCLAGVGIMRLAEHLATPAIREGRLVPLLTDYQAQDDTAIHALFLPERKLVPRIRAFVDHFAETFETPPWTAA</sequence>
<evidence type="ECO:0000313" key="7">
    <source>
        <dbReference type="Proteomes" id="UP000297564"/>
    </source>
</evidence>
<accession>A0A4Z0BKR6</accession>
<dbReference type="InterPro" id="IPR000847">
    <property type="entry name" value="LysR_HTH_N"/>
</dbReference>
<evidence type="ECO:0000313" key="6">
    <source>
        <dbReference type="EMBL" id="TFY98694.1"/>
    </source>
</evidence>
<comment type="similarity">
    <text evidence="1">Belongs to the LysR transcriptional regulatory family.</text>
</comment>
<keyword evidence="7" id="KW-1185">Reference proteome</keyword>
<dbReference type="PRINTS" id="PR00039">
    <property type="entry name" value="HTHLYSR"/>
</dbReference>
<keyword evidence="4" id="KW-0804">Transcription</keyword>
<comment type="caution">
    <text evidence="6">The sequence shown here is derived from an EMBL/GenBank/DDBJ whole genome shotgun (WGS) entry which is preliminary data.</text>
</comment>
<evidence type="ECO:0000256" key="3">
    <source>
        <dbReference type="ARBA" id="ARBA00023125"/>
    </source>
</evidence>
<dbReference type="RefSeq" id="WP_135285845.1">
    <property type="nucleotide sequence ID" value="NZ_SMLL01000005.1"/>
</dbReference>
<dbReference type="GO" id="GO:0003677">
    <property type="term" value="F:DNA binding"/>
    <property type="evidence" value="ECO:0007669"/>
    <property type="project" value="UniProtKB-KW"/>
</dbReference>
<feature type="domain" description="HTH lysR-type" evidence="5">
    <location>
        <begin position="9"/>
        <end position="61"/>
    </location>
</feature>
<dbReference type="Gene3D" id="3.40.190.290">
    <property type="match status" value="1"/>
</dbReference>
<reference evidence="6 7" key="1">
    <citation type="submission" date="2019-03" db="EMBL/GenBank/DDBJ databases">
        <title>Ramlibacter rhizophilus CCTCC AB2015357, whole genome shotgun sequence.</title>
        <authorList>
            <person name="Zhang X."/>
            <person name="Feng G."/>
            <person name="Zhu H."/>
        </authorList>
    </citation>
    <scope>NUCLEOTIDE SEQUENCE [LARGE SCALE GENOMIC DNA]</scope>
    <source>
        <strain evidence="6 7">CCTCC AB2015357</strain>
    </source>
</reference>
<dbReference type="PANTHER" id="PTHR30537:SF5">
    <property type="entry name" value="HTH-TYPE TRANSCRIPTIONAL ACTIVATOR TTDR-RELATED"/>
    <property type="match status" value="1"/>
</dbReference>
<keyword evidence="3" id="KW-0238">DNA-binding</keyword>
<dbReference type="FunFam" id="3.40.190.290:FF:000001">
    <property type="entry name" value="Transcriptional regulator, LysR family"/>
    <property type="match status" value="1"/>
</dbReference>
<dbReference type="GO" id="GO:0003700">
    <property type="term" value="F:DNA-binding transcription factor activity"/>
    <property type="evidence" value="ECO:0007669"/>
    <property type="project" value="InterPro"/>
</dbReference>
<evidence type="ECO:0000256" key="2">
    <source>
        <dbReference type="ARBA" id="ARBA00023015"/>
    </source>
</evidence>
<dbReference type="Pfam" id="PF03466">
    <property type="entry name" value="LysR_substrate"/>
    <property type="match status" value="1"/>
</dbReference>
<evidence type="ECO:0000256" key="4">
    <source>
        <dbReference type="ARBA" id="ARBA00023163"/>
    </source>
</evidence>
<dbReference type="AlphaFoldDB" id="A0A4Z0BKR6"/>
<dbReference type="Pfam" id="PF00126">
    <property type="entry name" value="HTH_1"/>
    <property type="match status" value="1"/>
</dbReference>
<dbReference type="Proteomes" id="UP000297564">
    <property type="component" value="Unassembled WGS sequence"/>
</dbReference>
<dbReference type="PANTHER" id="PTHR30537">
    <property type="entry name" value="HTH-TYPE TRANSCRIPTIONAL REGULATOR"/>
    <property type="match status" value="1"/>
</dbReference>
<evidence type="ECO:0000256" key="1">
    <source>
        <dbReference type="ARBA" id="ARBA00009437"/>
    </source>
</evidence>
<dbReference type="SUPFAM" id="SSF46785">
    <property type="entry name" value="Winged helix' DNA-binding domain"/>
    <property type="match status" value="1"/>
</dbReference>
<dbReference type="EMBL" id="SMLL01000005">
    <property type="protein sequence ID" value="TFY98694.1"/>
    <property type="molecule type" value="Genomic_DNA"/>
</dbReference>
<gene>
    <name evidence="6" type="ORF">EZ242_14335</name>
</gene>
<dbReference type="FunFam" id="1.10.10.10:FF:000001">
    <property type="entry name" value="LysR family transcriptional regulator"/>
    <property type="match status" value="1"/>
</dbReference>
<keyword evidence="2" id="KW-0805">Transcription regulation</keyword>
<evidence type="ECO:0000259" key="5">
    <source>
        <dbReference type="PROSITE" id="PS50931"/>
    </source>
</evidence>
<dbReference type="SUPFAM" id="SSF53850">
    <property type="entry name" value="Periplasmic binding protein-like II"/>
    <property type="match status" value="1"/>
</dbReference>
<name>A0A4Z0BKR6_9BURK</name>
<dbReference type="OrthoDB" id="8928056at2"/>
<dbReference type="InterPro" id="IPR036388">
    <property type="entry name" value="WH-like_DNA-bd_sf"/>
</dbReference>
<dbReference type="InterPro" id="IPR036390">
    <property type="entry name" value="WH_DNA-bd_sf"/>
</dbReference>